<evidence type="ECO:0000313" key="2">
    <source>
        <dbReference type="EMBL" id="EAY18434.1"/>
    </source>
</evidence>
<evidence type="ECO:0000313" key="3">
    <source>
        <dbReference type="Proteomes" id="UP000001542"/>
    </source>
</evidence>
<organism evidence="2 3">
    <name type="scientific">Trichomonas vaginalis (strain ATCC PRA-98 / G3)</name>
    <dbReference type="NCBI Taxonomy" id="412133"/>
    <lineage>
        <taxon>Eukaryota</taxon>
        <taxon>Metamonada</taxon>
        <taxon>Parabasalia</taxon>
        <taxon>Trichomonadida</taxon>
        <taxon>Trichomonadidae</taxon>
        <taxon>Trichomonas</taxon>
    </lineage>
</organism>
<accession>A2DMK7</accession>
<dbReference type="RefSeq" id="XP_001579420.1">
    <property type="nucleotide sequence ID" value="XM_001579370.1"/>
</dbReference>
<keyword evidence="3" id="KW-1185">Reference proteome</keyword>
<feature type="transmembrane region" description="Helical" evidence="1">
    <location>
        <begin position="56"/>
        <end position="79"/>
    </location>
</feature>
<dbReference type="AlphaFoldDB" id="A2DMK7"/>
<keyword evidence="1" id="KW-0472">Membrane</keyword>
<dbReference type="OrthoDB" id="411535at2759"/>
<protein>
    <submittedName>
        <fullName evidence="2">Uncharacterized protein</fullName>
    </submittedName>
</protein>
<keyword evidence="1" id="KW-1133">Transmembrane helix</keyword>
<dbReference type="GO" id="GO:0031965">
    <property type="term" value="C:nuclear membrane"/>
    <property type="evidence" value="ECO:0000318"/>
    <property type="project" value="GO_Central"/>
</dbReference>
<evidence type="ECO:0000256" key="1">
    <source>
        <dbReference type="SAM" id="Phobius"/>
    </source>
</evidence>
<dbReference type="KEGG" id="tva:5463941"/>
<gene>
    <name evidence="2" type="ORF">TVAG_046380</name>
</gene>
<name>A2DMK7_TRIV3</name>
<dbReference type="EMBL" id="DS113219">
    <property type="protein sequence ID" value="EAY18434.1"/>
    <property type="molecule type" value="Genomic_DNA"/>
</dbReference>
<dbReference type="InterPro" id="IPR026721">
    <property type="entry name" value="TMEM18"/>
</dbReference>
<reference evidence="2" key="2">
    <citation type="journal article" date="2007" name="Science">
        <title>Draft genome sequence of the sexually transmitted pathogen Trichomonas vaginalis.</title>
        <authorList>
            <person name="Carlton J.M."/>
            <person name="Hirt R.P."/>
            <person name="Silva J.C."/>
            <person name="Delcher A.L."/>
            <person name="Schatz M."/>
            <person name="Zhao Q."/>
            <person name="Wortman J.R."/>
            <person name="Bidwell S.L."/>
            <person name="Alsmark U.C.M."/>
            <person name="Besteiro S."/>
            <person name="Sicheritz-Ponten T."/>
            <person name="Noel C.J."/>
            <person name="Dacks J.B."/>
            <person name="Foster P.G."/>
            <person name="Simillion C."/>
            <person name="Van de Peer Y."/>
            <person name="Miranda-Saavedra D."/>
            <person name="Barton G.J."/>
            <person name="Westrop G.D."/>
            <person name="Mueller S."/>
            <person name="Dessi D."/>
            <person name="Fiori P.L."/>
            <person name="Ren Q."/>
            <person name="Paulsen I."/>
            <person name="Zhang H."/>
            <person name="Bastida-Corcuera F.D."/>
            <person name="Simoes-Barbosa A."/>
            <person name="Brown M.T."/>
            <person name="Hayes R.D."/>
            <person name="Mukherjee M."/>
            <person name="Okumura C.Y."/>
            <person name="Schneider R."/>
            <person name="Smith A.J."/>
            <person name="Vanacova S."/>
            <person name="Villalvazo M."/>
            <person name="Haas B.J."/>
            <person name="Pertea M."/>
            <person name="Feldblyum T.V."/>
            <person name="Utterback T.R."/>
            <person name="Shu C.L."/>
            <person name="Osoegawa K."/>
            <person name="de Jong P.J."/>
            <person name="Hrdy I."/>
            <person name="Horvathova L."/>
            <person name="Zubacova Z."/>
            <person name="Dolezal P."/>
            <person name="Malik S.B."/>
            <person name="Logsdon J.M. Jr."/>
            <person name="Henze K."/>
            <person name="Gupta A."/>
            <person name="Wang C.C."/>
            <person name="Dunne R.L."/>
            <person name="Upcroft J.A."/>
            <person name="Upcroft P."/>
            <person name="White O."/>
            <person name="Salzberg S.L."/>
            <person name="Tang P."/>
            <person name="Chiu C.-H."/>
            <person name="Lee Y.-S."/>
            <person name="Embley T.M."/>
            <person name="Coombs G.H."/>
            <person name="Mottram J.C."/>
            <person name="Tachezy J."/>
            <person name="Fraser-Liggett C.M."/>
            <person name="Johnson P.J."/>
        </authorList>
    </citation>
    <scope>NUCLEOTIDE SEQUENCE [LARGE SCALE GENOMIC DNA]</scope>
    <source>
        <strain evidence="2">G3</strain>
    </source>
</reference>
<dbReference type="Proteomes" id="UP000001542">
    <property type="component" value="Unassembled WGS sequence"/>
</dbReference>
<keyword evidence="1" id="KW-0812">Transmembrane</keyword>
<feature type="transmembrane region" description="Helical" evidence="1">
    <location>
        <begin position="99"/>
        <end position="121"/>
    </location>
</feature>
<dbReference type="VEuPathDB" id="TrichDB:TVAG_046380"/>
<reference evidence="2" key="1">
    <citation type="submission" date="2006-10" db="EMBL/GenBank/DDBJ databases">
        <authorList>
            <person name="Amadeo P."/>
            <person name="Zhao Q."/>
            <person name="Wortman J."/>
            <person name="Fraser-Liggett C."/>
            <person name="Carlton J."/>
        </authorList>
    </citation>
    <scope>NUCLEOTIDE SEQUENCE</scope>
    <source>
        <strain evidence="2">G3</strain>
    </source>
</reference>
<sequence>MSGVPVSYEVYDGSTFLQAALQSILCVNYFDIPLIVYFVALGTFFYISRKVRNSTFLLTIIYFISISCVCFTENVNAYFNENWEQYKFSNNYFDPECVFIFIFWTAPFSIISTGITFGFFFDLCKSIAVHRFFSTILPTVKNEESKPKEK</sequence>
<feature type="transmembrane region" description="Helical" evidence="1">
    <location>
        <begin position="20"/>
        <end position="47"/>
    </location>
</feature>
<dbReference type="Pfam" id="PF14770">
    <property type="entry name" value="TMEM18"/>
    <property type="match status" value="1"/>
</dbReference>
<proteinExistence type="predicted"/>
<dbReference type="VEuPathDB" id="TrichDB:TVAGG3_0336210"/>
<dbReference type="InParanoid" id="A2DMK7"/>